<keyword evidence="3" id="KW-1185">Reference proteome</keyword>
<feature type="region of interest" description="Disordered" evidence="1">
    <location>
        <begin position="45"/>
        <end position="65"/>
    </location>
</feature>
<accession>A0ABQ3T2J1</accession>
<dbReference type="Proteomes" id="UP000608522">
    <property type="component" value="Unassembled WGS sequence"/>
</dbReference>
<evidence type="ECO:0000256" key="1">
    <source>
        <dbReference type="SAM" id="MobiDB-lite"/>
    </source>
</evidence>
<evidence type="ECO:0000313" key="3">
    <source>
        <dbReference type="Proteomes" id="UP000608522"/>
    </source>
</evidence>
<evidence type="ECO:0000313" key="2">
    <source>
        <dbReference type="EMBL" id="GHI74609.1"/>
    </source>
</evidence>
<dbReference type="EMBL" id="BNED01000002">
    <property type="protein sequence ID" value="GHI74609.1"/>
    <property type="molecule type" value="Genomic_DNA"/>
</dbReference>
<reference evidence="3" key="1">
    <citation type="submission" date="2023-07" db="EMBL/GenBank/DDBJ databases">
        <title>Whole genome shotgun sequence of Streptomyces spororaveus NBRC 15456.</title>
        <authorList>
            <person name="Komaki H."/>
            <person name="Tamura T."/>
        </authorList>
    </citation>
    <scope>NUCLEOTIDE SEQUENCE [LARGE SCALE GENOMIC DNA]</scope>
    <source>
        <strain evidence="3">NBRC 15456</strain>
    </source>
</reference>
<protein>
    <submittedName>
        <fullName evidence="2">Uncharacterized protein</fullName>
    </submittedName>
</protein>
<gene>
    <name evidence="2" type="ORF">Sspor_01700</name>
</gene>
<sequence length="126" mass="14189">MCIRMHSFPWEWGLDSGDAVALSPPRQQATRPRILFYDDESRQAQHNPAALRLPGSNTVRPPRSRERAFCTSTNLDKHPRECTDSGIRRIPGTRITSGAELDQLGVQTRVLSNDLGLHLRARTSSR</sequence>
<organism evidence="2 3">
    <name type="scientific">Streptomyces spororaveus</name>
    <dbReference type="NCBI Taxonomy" id="284039"/>
    <lineage>
        <taxon>Bacteria</taxon>
        <taxon>Bacillati</taxon>
        <taxon>Actinomycetota</taxon>
        <taxon>Actinomycetes</taxon>
        <taxon>Kitasatosporales</taxon>
        <taxon>Streptomycetaceae</taxon>
        <taxon>Streptomyces</taxon>
    </lineage>
</organism>
<name>A0ABQ3T2J1_9ACTN</name>
<proteinExistence type="predicted"/>
<comment type="caution">
    <text evidence="2">The sequence shown here is derived from an EMBL/GenBank/DDBJ whole genome shotgun (WGS) entry which is preliminary data.</text>
</comment>